<feature type="domain" description="Calcium/calmodulin-dependent protein kinase II association-domain" evidence="2">
    <location>
        <begin position="112"/>
        <end position="183"/>
    </location>
</feature>
<comment type="caution">
    <text evidence="3">The sequence shown here is derived from an EMBL/GenBank/DDBJ whole genome shotgun (WGS) entry which is preliminary data.</text>
</comment>
<reference evidence="3 4" key="1">
    <citation type="submission" date="2021-04" db="EMBL/GenBank/DDBJ databases">
        <authorList>
            <person name="De Guttry C."/>
            <person name="Zahm M."/>
            <person name="Klopp C."/>
            <person name="Cabau C."/>
            <person name="Louis A."/>
            <person name="Berthelot C."/>
            <person name="Parey E."/>
            <person name="Roest Crollius H."/>
            <person name="Montfort J."/>
            <person name="Robinson-Rechavi M."/>
            <person name="Bucao C."/>
            <person name="Bouchez O."/>
            <person name="Gislard M."/>
            <person name="Lluch J."/>
            <person name="Milhes M."/>
            <person name="Lampietro C."/>
            <person name="Lopez Roques C."/>
            <person name="Donnadieu C."/>
            <person name="Braasch I."/>
            <person name="Desvignes T."/>
            <person name="Postlethwait J."/>
            <person name="Bobe J."/>
            <person name="Wedekind C."/>
            <person name="Guiguen Y."/>
        </authorList>
    </citation>
    <scope>NUCLEOTIDE SEQUENCE [LARGE SCALE GENOMIC DNA]</scope>
    <source>
        <strain evidence="3">Cs_M1</strain>
        <tissue evidence="3">Blood</tissue>
    </source>
</reference>
<feature type="region of interest" description="Disordered" evidence="1">
    <location>
        <begin position="1"/>
        <end position="38"/>
    </location>
</feature>
<dbReference type="Pfam" id="PF08332">
    <property type="entry name" value="CaMKII_AD"/>
    <property type="match status" value="1"/>
</dbReference>
<dbReference type="EMBL" id="JAGTTL010000022">
    <property type="protein sequence ID" value="KAK6305684.1"/>
    <property type="molecule type" value="Genomic_DNA"/>
</dbReference>
<gene>
    <name evidence="3" type="ORF">J4Q44_G00244640</name>
</gene>
<dbReference type="GO" id="GO:0005516">
    <property type="term" value="F:calmodulin binding"/>
    <property type="evidence" value="ECO:0007669"/>
    <property type="project" value="InterPro"/>
</dbReference>
<dbReference type="Gene3D" id="3.10.450.50">
    <property type="match status" value="1"/>
</dbReference>
<sequence>MSGRCRPEQDVASLQDEPPSGPIYPGFVGDQPGVPEDEGTLRRVHNEKLDILPYSKTLRSTRVNRLKRNGSSDYYSSGGDSSSSTSPIALVSSIPLREITDHGTNCGAMILVWSKNSKPVHTTILNPHIHLIGEEAACIAYIRITQYIDTNGMPRTAQSEETHIWHRRDGKWQIVHFHRSGSPSAITK</sequence>
<dbReference type="GO" id="GO:0004683">
    <property type="term" value="F:calcium/calmodulin-dependent protein kinase activity"/>
    <property type="evidence" value="ECO:0007669"/>
    <property type="project" value="InterPro"/>
</dbReference>
<evidence type="ECO:0000259" key="2">
    <source>
        <dbReference type="Pfam" id="PF08332"/>
    </source>
</evidence>
<dbReference type="InterPro" id="IPR032710">
    <property type="entry name" value="NTF2-like_dom_sf"/>
</dbReference>
<evidence type="ECO:0000313" key="4">
    <source>
        <dbReference type="Proteomes" id="UP001356427"/>
    </source>
</evidence>
<dbReference type="Proteomes" id="UP001356427">
    <property type="component" value="Unassembled WGS sequence"/>
</dbReference>
<proteinExistence type="predicted"/>
<evidence type="ECO:0000313" key="3">
    <source>
        <dbReference type="EMBL" id="KAK6305684.1"/>
    </source>
</evidence>
<evidence type="ECO:0000256" key="1">
    <source>
        <dbReference type="SAM" id="MobiDB-lite"/>
    </source>
</evidence>
<dbReference type="InterPro" id="IPR013543">
    <property type="entry name" value="Ca/CaM-dep_prot_kinase-assoc"/>
</dbReference>
<name>A0AAN8LB37_9TELE</name>
<keyword evidence="4" id="KW-1185">Reference proteome</keyword>
<dbReference type="SUPFAM" id="SSF54427">
    <property type="entry name" value="NTF2-like"/>
    <property type="match status" value="1"/>
</dbReference>
<accession>A0AAN8LB37</accession>
<dbReference type="AlphaFoldDB" id="A0AAN8LB37"/>
<protein>
    <recommendedName>
        <fullName evidence="2">Calcium/calmodulin-dependent protein kinase II association-domain domain-containing protein</fullName>
    </recommendedName>
</protein>
<organism evidence="3 4">
    <name type="scientific">Coregonus suidteri</name>
    <dbReference type="NCBI Taxonomy" id="861788"/>
    <lineage>
        <taxon>Eukaryota</taxon>
        <taxon>Metazoa</taxon>
        <taxon>Chordata</taxon>
        <taxon>Craniata</taxon>
        <taxon>Vertebrata</taxon>
        <taxon>Euteleostomi</taxon>
        <taxon>Actinopterygii</taxon>
        <taxon>Neopterygii</taxon>
        <taxon>Teleostei</taxon>
        <taxon>Protacanthopterygii</taxon>
        <taxon>Salmoniformes</taxon>
        <taxon>Salmonidae</taxon>
        <taxon>Coregoninae</taxon>
        <taxon>Coregonus</taxon>
    </lineage>
</organism>